<evidence type="ECO:0000256" key="5">
    <source>
        <dbReference type="ARBA" id="ARBA00022833"/>
    </source>
</evidence>
<feature type="compositionally biased region" description="Basic and acidic residues" evidence="8">
    <location>
        <begin position="124"/>
        <end position="134"/>
    </location>
</feature>
<dbReference type="GO" id="GO:0010468">
    <property type="term" value="P:regulation of gene expression"/>
    <property type="evidence" value="ECO:0007669"/>
    <property type="project" value="TreeGrafter"/>
</dbReference>
<dbReference type="PANTHER" id="PTHR16515">
    <property type="entry name" value="PR DOMAIN ZINC FINGER PROTEIN"/>
    <property type="match status" value="1"/>
</dbReference>
<organism evidence="10 11">
    <name type="scientific">Plakobranchus ocellatus</name>
    <dbReference type="NCBI Taxonomy" id="259542"/>
    <lineage>
        <taxon>Eukaryota</taxon>
        <taxon>Metazoa</taxon>
        <taxon>Spiralia</taxon>
        <taxon>Lophotrochozoa</taxon>
        <taxon>Mollusca</taxon>
        <taxon>Gastropoda</taxon>
        <taxon>Heterobranchia</taxon>
        <taxon>Euthyneura</taxon>
        <taxon>Panpulmonata</taxon>
        <taxon>Sacoglossa</taxon>
        <taxon>Placobranchoidea</taxon>
        <taxon>Plakobranchidae</taxon>
        <taxon>Plakobranchus</taxon>
    </lineage>
</organism>
<sequence>MMEQESKPDVLDSPGEVGTASSLSETNQDSFCVLAEQKPDIKLLFSKDKPSVCHNVASPRNSDVCAFVSKPSANSNPNPQNADWSEQQSMEQVTSEPDSEAYIDVAIDEKPCIEALRAAVEAYSRNEEKKDGELGKSPTRSTEMSSLACFNPSSSFQNVPSESETVLRNKPKKEWKKISTPSLTNSSDGSEAEWTADSKGPATAAGTLWDSTTGQGPYTFHVFHGYASTLSNQGRINTGKKLHECDVCGKQFVQNGNLSVHKRIHTGEKPYTCNICGKMFTFSSCLSKHTLIHTGQKPHKCDICGKGFTVSCELSRHKRIHTGEKPYECEVCGNRFNDRSTLTKHRRIHTGEKPYTCDVCDKRFRFCESLTKHKRLHTGEKPYKCDICSKEFNYSSNLSQHRRIHTNEEPYKCDVCSKVGNTTTLRPAGTLQMPPPAPGQNEGLKDVDHFVGTGYIHKILTTKDKMRPLVIKSIVETKVKVIK</sequence>
<evidence type="ECO:0000256" key="8">
    <source>
        <dbReference type="SAM" id="MobiDB-lite"/>
    </source>
</evidence>
<dbReference type="PROSITE" id="PS50157">
    <property type="entry name" value="ZINC_FINGER_C2H2_2"/>
    <property type="match status" value="6"/>
</dbReference>
<keyword evidence="5" id="KW-0862">Zinc</keyword>
<feature type="domain" description="C2H2-type" evidence="9">
    <location>
        <begin position="299"/>
        <end position="326"/>
    </location>
</feature>
<dbReference type="FunFam" id="3.30.160.60:FF:002004">
    <property type="entry name" value="Zinc finger protein 473"/>
    <property type="match status" value="1"/>
</dbReference>
<dbReference type="SUPFAM" id="SSF57667">
    <property type="entry name" value="beta-beta-alpha zinc fingers"/>
    <property type="match status" value="3"/>
</dbReference>
<dbReference type="SMART" id="SM00355">
    <property type="entry name" value="ZnF_C2H2"/>
    <property type="match status" value="6"/>
</dbReference>
<feature type="compositionally biased region" description="Polar residues" evidence="8">
    <location>
        <begin position="151"/>
        <end position="166"/>
    </location>
</feature>
<keyword evidence="11" id="KW-1185">Reference proteome</keyword>
<dbReference type="FunFam" id="3.30.160.60:FF:000295">
    <property type="entry name" value="zinc finger protein 19"/>
    <property type="match status" value="1"/>
</dbReference>
<proteinExistence type="predicted"/>
<dbReference type="FunFam" id="3.30.160.60:FF:001498">
    <property type="entry name" value="Zinc finger protein 404"/>
    <property type="match status" value="2"/>
</dbReference>
<feature type="compositionally biased region" description="Polar residues" evidence="8">
    <location>
        <begin position="179"/>
        <end position="189"/>
    </location>
</feature>
<dbReference type="PANTHER" id="PTHR16515:SF49">
    <property type="entry name" value="GASTRULA ZINC FINGER PROTEIN XLCGF49.1-LIKE-RELATED"/>
    <property type="match status" value="1"/>
</dbReference>
<comment type="caution">
    <text evidence="10">The sequence shown here is derived from an EMBL/GenBank/DDBJ whole genome shotgun (WGS) entry which is preliminary data.</text>
</comment>
<dbReference type="InterPro" id="IPR013087">
    <property type="entry name" value="Znf_C2H2_type"/>
</dbReference>
<feature type="domain" description="C2H2-type" evidence="9">
    <location>
        <begin position="383"/>
        <end position="410"/>
    </location>
</feature>
<evidence type="ECO:0000256" key="6">
    <source>
        <dbReference type="ARBA" id="ARBA00023242"/>
    </source>
</evidence>
<feature type="region of interest" description="Disordered" evidence="8">
    <location>
        <begin position="1"/>
        <end position="26"/>
    </location>
</feature>
<evidence type="ECO:0000313" key="11">
    <source>
        <dbReference type="Proteomes" id="UP000735302"/>
    </source>
</evidence>
<keyword evidence="2" id="KW-0479">Metal-binding</keyword>
<keyword evidence="6" id="KW-0539">Nucleus</keyword>
<feature type="domain" description="C2H2-type" evidence="9">
    <location>
        <begin position="243"/>
        <end position="270"/>
    </location>
</feature>
<reference evidence="10 11" key="1">
    <citation type="journal article" date="2021" name="Elife">
        <title>Chloroplast acquisition without the gene transfer in kleptoplastic sea slugs, Plakobranchus ocellatus.</title>
        <authorList>
            <person name="Maeda T."/>
            <person name="Takahashi S."/>
            <person name="Yoshida T."/>
            <person name="Shimamura S."/>
            <person name="Takaki Y."/>
            <person name="Nagai Y."/>
            <person name="Toyoda A."/>
            <person name="Suzuki Y."/>
            <person name="Arimoto A."/>
            <person name="Ishii H."/>
            <person name="Satoh N."/>
            <person name="Nishiyama T."/>
            <person name="Hasebe M."/>
            <person name="Maruyama T."/>
            <person name="Minagawa J."/>
            <person name="Obokata J."/>
            <person name="Shigenobu S."/>
        </authorList>
    </citation>
    <scope>NUCLEOTIDE SEQUENCE [LARGE SCALE GENOMIC DNA]</scope>
</reference>
<feature type="domain" description="C2H2-type" evidence="9">
    <location>
        <begin position="355"/>
        <end position="382"/>
    </location>
</feature>
<dbReference type="GO" id="GO:0008270">
    <property type="term" value="F:zinc ion binding"/>
    <property type="evidence" value="ECO:0007669"/>
    <property type="project" value="UniProtKB-KW"/>
</dbReference>
<dbReference type="EMBL" id="BLXT01006426">
    <property type="protein sequence ID" value="GFO31731.1"/>
    <property type="molecule type" value="Genomic_DNA"/>
</dbReference>
<feature type="compositionally biased region" description="Low complexity" evidence="8">
    <location>
        <begin position="69"/>
        <end position="79"/>
    </location>
</feature>
<feature type="domain" description="C2H2-type" evidence="9">
    <location>
        <begin position="271"/>
        <end position="298"/>
    </location>
</feature>
<protein>
    <submittedName>
        <fullName evidence="10">Zinc finger protein 93</fullName>
    </submittedName>
</protein>
<dbReference type="FunFam" id="3.30.160.60:FF:000557">
    <property type="entry name" value="zinc finger and SCAN domain-containing protein 29"/>
    <property type="match status" value="1"/>
</dbReference>
<evidence type="ECO:0000256" key="1">
    <source>
        <dbReference type="ARBA" id="ARBA00004123"/>
    </source>
</evidence>
<accession>A0AAV4CG02</accession>
<keyword evidence="4 7" id="KW-0863">Zinc-finger</keyword>
<keyword evidence="3" id="KW-0677">Repeat</keyword>
<feature type="region of interest" description="Disordered" evidence="8">
    <location>
        <begin position="66"/>
        <end position="98"/>
    </location>
</feature>
<dbReference type="GO" id="GO:0005634">
    <property type="term" value="C:nucleus"/>
    <property type="evidence" value="ECO:0007669"/>
    <property type="project" value="UniProtKB-SubCell"/>
</dbReference>
<gene>
    <name evidence="10" type="ORF">PoB_005823600</name>
</gene>
<dbReference type="InterPro" id="IPR050331">
    <property type="entry name" value="Zinc_finger"/>
</dbReference>
<dbReference type="Pfam" id="PF00096">
    <property type="entry name" value="zf-C2H2"/>
    <property type="match status" value="6"/>
</dbReference>
<evidence type="ECO:0000256" key="2">
    <source>
        <dbReference type="ARBA" id="ARBA00022723"/>
    </source>
</evidence>
<name>A0AAV4CG02_9GAST</name>
<evidence type="ECO:0000256" key="3">
    <source>
        <dbReference type="ARBA" id="ARBA00022737"/>
    </source>
</evidence>
<dbReference type="AlphaFoldDB" id="A0AAV4CG02"/>
<dbReference type="FunFam" id="3.30.160.60:FF:000690">
    <property type="entry name" value="Zinc finger protein 354C"/>
    <property type="match status" value="1"/>
</dbReference>
<comment type="subcellular location">
    <subcellularLocation>
        <location evidence="1">Nucleus</location>
    </subcellularLocation>
</comment>
<dbReference type="Proteomes" id="UP000735302">
    <property type="component" value="Unassembled WGS sequence"/>
</dbReference>
<feature type="compositionally biased region" description="Polar residues" evidence="8">
    <location>
        <begin position="80"/>
        <end position="96"/>
    </location>
</feature>
<evidence type="ECO:0000256" key="4">
    <source>
        <dbReference type="ARBA" id="ARBA00022771"/>
    </source>
</evidence>
<feature type="compositionally biased region" description="Basic and acidic residues" evidence="8">
    <location>
        <begin position="1"/>
        <end position="10"/>
    </location>
</feature>
<feature type="domain" description="C2H2-type" evidence="9">
    <location>
        <begin position="327"/>
        <end position="354"/>
    </location>
</feature>
<dbReference type="PROSITE" id="PS00028">
    <property type="entry name" value="ZINC_FINGER_C2H2_1"/>
    <property type="match status" value="6"/>
</dbReference>
<evidence type="ECO:0000313" key="10">
    <source>
        <dbReference type="EMBL" id="GFO31731.1"/>
    </source>
</evidence>
<feature type="region of interest" description="Disordered" evidence="8">
    <location>
        <begin position="124"/>
        <end position="199"/>
    </location>
</feature>
<dbReference type="Gene3D" id="3.30.160.60">
    <property type="entry name" value="Classic Zinc Finger"/>
    <property type="match status" value="6"/>
</dbReference>
<evidence type="ECO:0000259" key="9">
    <source>
        <dbReference type="PROSITE" id="PS50157"/>
    </source>
</evidence>
<dbReference type="InterPro" id="IPR036236">
    <property type="entry name" value="Znf_C2H2_sf"/>
</dbReference>
<evidence type="ECO:0000256" key="7">
    <source>
        <dbReference type="PROSITE-ProRule" id="PRU00042"/>
    </source>
</evidence>